<dbReference type="PANTHER" id="PTHR21060">
    <property type="entry name" value="ACETATE KINASE"/>
    <property type="match status" value="1"/>
</dbReference>
<feature type="binding site" evidence="8">
    <location>
        <begin position="205"/>
        <end position="209"/>
    </location>
    <ligand>
        <name>ATP</name>
        <dbReference type="ChEBI" id="CHEBI:30616"/>
    </ligand>
</feature>
<dbReference type="PRINTS" id="PR00471">
    <property type="entry name" value="ACETATEKNASE"/>
</dbReference>
<feature type="binding site" evidence="8">
    <location>
        <position position="16"/>
    </location>
    <ligand>
        <name>ATP</name>
        <dbReference type="ChEBI" id="CHEBI:30616"/>
    </ligand>
</feature>
<comment type="similarity">
    <text evidence="8 9">Belongs to the acetokinase family.</text>
</comment>
<feature type="binding site" evidence="8">
    <location>
        <position position="9"/>
    </location>
    <ligand>
        <name>Mg(2+)</name>
        <dbReference type="ChEBI" id="CHEBI:18420"/>
    </ligand>
</feature>
<accession>A0A1H2FSM4</accession>
<reference evidence="11" key="1">
    <citation type="submission" date="2016-10" db="EMBL/GenBank/DDBJ databases">
        <authorList>
            <person name="Varghese N."/>
            <person name="Submissions S."/>
        </authorList>
    </citation>
    <scope>NUCLEOTIDE SEQUENCE [LARGE SCALE GENOMIC DNA]</scope>
    <source>
        <strain evidence="11">CCTCC 2012022</strain>
    </source>
</reference>
<dbReference type="InterPro" id="IPR004372">
    <property type="entry name" value="Ac/propionate_kinase"/>
</dbReference>
<evidence type="ECO:0000313" key="10">
    <source>
        <dbReference type="EMBL" id="SDU10340.1"/>
    </source>
</evidence>
<dbReference type="Gene3D" id="3.30.420.40">
    <property type="match status" value="2"/>
</dbReference>
<dbReference type="SUPFAM" id="SSF53067">
    <property type="entry name" value="Actin-like ATPase domain"/>
    <property type="match status" value="2"/>
</dbReference>
<comment type="subunit">
    <text evidence="8">Homodimer.</text>
</comment>
<comment type="catalytic activity">
    <reaction evidence="8">
        <text>acetate + ATP = acetyl phosphate + ADP</text>
        <dbReference type="Rhea" id="RHEA:11352"/>
        <dbReference type="ChEBI" id="CHEBI:22191"/>
        <dbReference type="ChEBI" id="CHEBI:30089"/>
        <dbReference type="ChEBI" id="CHEBI:30616"/>
        <dbReference type="ChEBI" id="CHEBI:456216"/>
        <dbReference type="EC" id="2.7.2.1"/>
    </reaction>
</comment>
<dbReference type="NCBIfam" id="TIGR00016">
    <property type="entry name" value="ackA"/>
    <property type="match status" value="1"/>
</dbReference>
<evidence type="ECO:0000256" key="6">
    <source>
        <dbReference type="ARBA" id="ARBA00022840"/>
    </source>
</evidence>
<protein>
    <recommendedName>
        <fullName evidence="8">Acetate kinase</fullName>
        <ecNumber evidence="8">2.7.2.1</ecNumber>
    </recommendedName>
    <alternativeName>
        <fullName evidence="8">Acetokinase</fullName>
    </alternativeName>
</protein>
<dbReference type="AlphaFoldDB" id="A0A1H2FSM4"/>
<dbReference type="HAMAP" id="MF_00020">
    <property type="entry name" value="Acetate_kinase"/>
    <property type="match status" value="1"/>
</dbReference>
<evidence type="ECO:0000256" key="5">
    <source>
        <dbReference type="ARBA" id="ARBA00022777"/>
    </source>
</evidence>
<keyword evidence="6 8" id="KW-0067">ATP-binding</keyword>
<keyword evidence="7 8" id="KW-0460">Magnesium</keyword>
<keyword evidence="5 8" id="KW-0418">Kinase</keyword>
<evidence type="ECO:0000256" key="2">
    <source>
        <dbReference type="ARBA" id="ARBA00022679"/>
    </source>
</evidence>
<comment type="pathway">
    <text evidence="8">Metabolic intermediate biosynthesis; acetyl-CoA biosynthesis; acetyl-CoA from acetate: step 1/2.</text>
</comment>
<dbReference type="GO" id="GO:0006083">
    <property type="term" value="P:acetate metabolic process"/>
    <property type="evidence" value="ECO:0007669"/>
    <property type="project" value="TreeGrafter"/>
</dbReference>
<feature type="site" description="Transition state stabilizer" evidence="8">
    <location>
        <position position="238"/>
    </location>
</feature>
<evidence type="ECO:0000256" key="4">
    <source>
        <dbReference type="ARBA" id="ARBA00022741"/>
    </source>
</evidence>
<evidence type="ECO:0000313" key="11">
    <source>
        <dbReference type="Proteomes" id="UP000243063"/>
    </source>
</evidence>
<dbReference type="InterPro" id="IPR043129">
    <property type="entry name" value="ATPase_NBD"/>
</dbReference>
<comment type="cofactor">
    <cofactor evidence="8">
        <name>Mg(2+)</name>
        <dbReference type="ChEBI" id="CHEBI:18420"/>
    </cofactor>
    <cofactor evidence="8">
        <name>Mn(2+)</name>
        <dbReference type="ChEBI" id="CHEBI:29035"/>
    </cofactor>
    <text evidence="8">Mg(2+). Can also accept Mn(2+).</text>
</comment>
<keyword evidence="4 8" id="KW-0547">Nucleotide-binding</keyword>
<dbReference type="GO" id="GO:0008776">
    <property type="term" value="F:acetate kinase activity"/>
    <property type="evidence" value="ECO:0007669"/>
    <property type="project" value="UniProtKB-UniRule"/>
</dbReference>
<organism evidence="10 11">
    <name type="scientific">Geopseudomonas guangdongensis</name>
    <dbReference type="NCBI Taxonomy" id="1245526"/>
    <lineage>
        <taxon>Bacteria</taxon>
        <taxon>Pseudomonadati</taxon>
        <taxon>Pseudomonadota</taxon>
        <taxon>Gammaproteobacteria</taxon>
        <taxon>Pseudomonadales</taxon>
        <taxon>Pseudomonadaceae</taxon>
        <taxon>Geopseudomonas</taxon>
    </lineage>
</organism>
<dbReference type="InterPro" id="IPR000890">
    <property type="entry name" value="Aliphatic_acid_kin_short-chain"/>
</dbReference>
<sequence length="395" mass="41963">MSAPLLALNVGSATLKFTTFDIQGREPRVLVRGLVDGIGQAEGRLAARTADGQVLCDEPLREVRHENAIAQVLALAESGRNRPGAIVHRVVHGGELFSRATRVDGEVCAQLHSLTPLAPLHQPAALAGLEAARRAALGVVQIACFDTAFHATQDPLATRFAIDRRWHDAGVRRYSFHGLSYAAISHQLPAVLGEGEADKRVVVLHLGSGSSGCVLHRRRSVANSTGMGACEGLMMGTRPGNLDPEVLLYWMEHGGMDIPAVRRELYRNSGLLGVSGESSDMRVLLASDSPQARLAVELYCYRAAREVAALAAQAGGVDHLVFTAGIGERSATVRAMILERLSWLGFALDAATNAAQAVHGGAARLSSADSQRGIWVIPTDEEGQMAREAMALLAG</sequence>
<comment type="function">
    <text evidence="8">Catalyzes the formation of acetyl phosphate from acetate and ATP. Can also catalyze the reverse reaction.</text>
</comment>
<dbReference type="EMBL" id="LT629780">
    <property type="protein sequence ID" value="SDU10340.1"/>
    <property type="molecule type" value="Genomic_DNA"/>
</dbReference>
<dbReference type="EC" id="2.7.2.1" evidence="8"/>
<feature type="active site" description="Proton donor/acceptor" evidence="8">
    <location>
        <position position="146"/>
    </location>
</feature>
<dbReference type="PANTHER" id="PTHR21060:SF21">
    <property type="entry name" value="ACETATE KINASE"/>
    <property type="match status" value="1"/>
</dbReference>
<dbReference type="Pfam" id="PF00871">
    <property type="entry name" value="Acetate_kinase"/>
    <property type="match status" value="1"/>
</dbReference>
<dbReference type="PIRSF" id="PIRSF000722">
    <property type="entry name" value="Acetate_prop_kin"/>
    <property type="match status" value="1"/>
</dbReference>
<keyword evidence="2 8" id="KW-0808">Transferase</keyword>
<comment type="caution">
    <text evidence="8">Lacks conserved residue(s) required for the propagation of feature annotation.</text>
</comment>
<keyword evidence="11" id="KW-1185">Reference proteome</keyword>
<feature type="site" description="Transition state stabilizer" evidence="8">
    <location>
        <position position="177"/>
    </location>
</feature>
<feature type="binding site" evidence="8">
    <location>
        <position position="381"/>
    </location>
    <ligand>
        <name>Mg(2+)</name>
        <dbReference type="ChEBI" id="CHEBI:18420"/>
    </ligand>
</feature>
<dbReference type="GO" id="GO:0005829">
    <property type="term" value="C:cytosol"/>
    <property type="evidence" value="ECO:0007669"/>
    <property type="project" value="TreeGrafter"/>
</dbReference>
<feature type="binding site" evidence="8">
    <location>
        <position position="89"/>
    </location>
    <ligand>
        <name>substrate</name>
    </ligand>
</feature>
<evidence type="ECO:0000256" key="8">
    <source>
        <dbReference type="HAMAP-Rule" id="MF_00020"/>
    </source>
</evidence>
<feature type="binding site" evidence="8">
    <location>
        <begin position="280"/>
        <end position="282"/>
    </location>
    <ligand>
        <name>ATP</name>
        <dbReference type="ChEBI" id="CHEBI:30616"/>
    </ligand>
</feature>
<comment type="subcellular location">
    <subcellularLocation>
        <location evidence="8">Cytoplasm</location>
    </subcellularLocation>
</comment>
<evidence type="ECO:0000256" key="7">
    <source>
        <dbReference type="ARBA" id="ARBA00022842"/>
    </source>
</evidence>
<keyword evidence="1 8" id="KW-0963">Cytoplasm</keyword>
<gene>
    <name evidence="8" type="primary">ackA</name>
    <name evidence="10" type="ORF">SAMN05216580_1381</name>
</gene>
<dbReference type="RefSeq" id="WP_090213131.1">
    <property type="nucleotide sequence ID" value="NZ_LT629780.1"/>
</dbReference>
<dbReference type="STRING" id="1245526.SAMN05216580_1381"/>
<name>A0A1H2FSM4_9GAMM</name>
<proteinExistence type="inferred from homology"/>
<evidence type="ECO:0000256" key="3">
    <source>
        <dbReference type="ARBA" id="ARBA00022723"/>
    </source>
</evidence>
<evidence type="ECO:0000256" key="1">
    <source>
        <dbReference type="ARBA" id="ARBA00022490"/>
    </source>
</evidence>
<keyword evidence="3 8" id="KW-0479">Metal-binding</keyword>
<dbReference type="UniPathway" id="UPA00340">
    <property type="reaction ID" value="UER00458"/>
</dbReference>
<dbReference type="GO" id="GO:0000287">
    <property type="term" value="F:magnesium ion binding"/>
    <property type="evidence" value="ECO:0007669"/>
    <property type="project" value="UniProtKB-UniRule"/>
</dbReference>
<evidence type="ECO:0000256" key="9">
    <source>
        <dbReference type="RuleBase" id="RU003835"/>
    </source>
</evidence>
<dbReference type="Proteomes" id="UP000243063">
    <property type="component" value="Chromosome I"/>
</dbReference>
<dbReference type="GO" id="GO:0005524">
    <property type="term" value="F:ATP binding"/>
    <property type="evidence" value="ECO:0007669"/>
    <property type="project" value="UniProtKB-KW"/>
</dbReference>
<dbReference type="OrthoDB" id="9802453at2"/>
<dbReference type="GO" id="GO:0006085">
    <property type="term" value="P:acetyl-CoA biosynthetic process"/>
    <property type="evidence" value="ECO:0007669"/>
    <property type="project" value="UniProtKB-UniRule"/>
</dbReference>